<dbReference type="PANTHER" id="PTHR24356:SF1">
    <property type="entry name" value="SERINE_THREONINE-PROTEIN KINASE GREATWALL"/>
    <property type="match status" value="1"/>
</dbReference>
<name>A0A8H7MKW5_9PLEO</name>
<dbReference type="EC" id="2.7.11.1" evidence="1"/>
<feature type="compositionally biased region" description="Basic and acidic residues" evidence="10">
    <location>
        <begin position="666"/>
        <end position="678"/>
    </location>
</feature>
<dbReference type="Gene3D" id="3.30.200.20">
    <property type="entry name" value="Phosphorylase Kinase, domain 1"/>
    <property type="match status" value="1"/>
</dbReference>
<protein>
    <recommendedName>
        <fullName evidence="1">non-specific serine/threonine protein kinase</fullName>
        <ecNumber evidence="1">2.7.11.1</ecNumber>
    </recommendedName>
</protein>
<dbReference type="InterPro" id="IPR000719">
    <property type="entry name" value="Prot_kinase_dom"/>
</dbReference>
<dbReference type="InterPro" id="IPR050236">
    <property type="entry name" value="Ser_Thr_kinase_AGC"/>
</dbReference>
<reference evidence="12" key="2">
    <citation type="submission" date="2020-09" db="EMBL/GenBank/DDBJ databases">
        <title>Reference genome assembly for Australian Ascochyta lentis isolate Al4.</title>
        <authorList>
            <person name="Lee R.C."/>
            <person name="Farfan-Caceres L.M."/>
            <person name="Debler J.W."/>
            <person name="Williams A.H."/>
            <person name="Henares B.M."/>
        </authorList>
    </citation>
    <scope>NUCLEOTIDE SEQUENCE</scope>
    <source>
        <strain evidence="12">Al4</strain>
    </source>
</reference>
<comment type="catalytic activity">
    <reaction evidence="8">
        <text>L-seryl-[protein] + ATP = O-phospho-L-seryl-[protein] + ADP + H(+)</text>
        <dbReference type="Rhea" id="RHEA:17989"/>
        <dbReference type="Rhea" id="RHEA-COMP:9863"/>
        <dbReference type="Rhea" id="RHEA-COMP:11604"/>
        <dbReference type="ChEBI" id="CHEBI:15378"/>
        <dbReference type="ChEBI" id="CHEBI:29999"/>
        <dbReference type="ChEBI" id="CHEBI:30616"/>
        <dbReference type="ChEBI" id="CHEBI:83421"/>
        <dbReference type="ChEBI" id="CHEBI:456216"/>
        <dbReference type="EC" id="2.7.11.1"/>
    </reaction>
</comment>
<evidence type="ECO:0000256" key="8">
    <source>
        <dbReference type="ARBA" id="ARBA00048679"/>
    </source>
</evidence>
<dbReference type="PROSITE" id="PS00107">
    <property type="entry name" value="PROTEIN_KINASE_ATP"/>
    <property type="match status" value="1"/>
</dbReference>
<evidence type="ECO:0000313" key="12">
    <source>
        <dbReference type="EMBL" id="KAF9697672.1"/>
    </source>
</evidence>
<proteinExistence type="predicted"/>
<evidence type="ECO:0000256" key="1">
    <source>
        <dbReference type="ARBA" id="ARBA00012513"/>
    </source>
</evidence>
<dbReference type="PROSITE" id="PS00108">
    <property type="entry name" value="PROTEIN_KINASE_ST"/>
    <property type="match status" value="1"/>
</dbReference>
<dbReference type="GO" id="GO:0005524">
    <property type="term" value="F:ATP binding"/>
    <property type="evidence" value="ECO:0007669"/>
    <property type="project" value="UniProtKB-UniRule"/>
</dbReference>
<dbReference type="PROSITE" id="PS50011">
    <property type="entry name" value="PROTEIN_KINASE_DOM"/>
    <property type="match status" value="1"/>
</dbReference>
<feature type="domain" description="Protein kinase" evidence="11">
    <location>
        <begin position="195"/>
        <end position="545"/>
    </location>
</feature>
<evidence type="ECO:0000313" key="13">
    <source>
        <dbReference type="Proteomes" id="UP000651452"/>
    </source>
</evidence>
<feature type="binding site" evidence="9">
    <location>
        <position position="224"/>
    </location>
    <ligand>
        <name>ATP</name>
        <dbReference type="ChEBI" id="CHEBI:30616"/>
    </ligand>
</feature>
<dbReference type="SUPFAM" id="SSF56112">
    <property type="entry name" value="Protein kinase-like (PK-like)"/>
    <property type="match status" value="1"/>
</dbReference>
<dbReference type="PANTHER" id="PTHR24356">
    <property type="entry name" value="SERINE/THREONINE-PROTEIN KINASE"/>
    <property type="match status" value="1"/>
</dbReference>
<dbReference type="CDD" id="cd00180">
    <property type="entry name" value="PKc"/>
    <property type="match status" value="1"/>
</dbReference>
<keyword evidence="5" id="KW-0418">Kinase</keyword>
<dbReference type="Gene3D" id="1.10.510.10">
    <property type="entry name" value="Transferase(Phosphotransferase) domain 1"/>
    <property type="match status" value="1"/>
</dbReference>
<dbReference type="AlphaFoldDB" id="A0A8H7MKW5"/>
<evidence type="ECO:0000256" key="5">
    <source>
        <dbReference type="ARBA" id="ARBA00022777"/>
    </source>
</evidence>
<evidence type="ECO:0000256" key="10">
    <source>
        <dbReference type="SAM" id="MobiDB-lite"/>
    </source>
</evidence>
<gene>
    <name evidence="12" type="ORF">EKO04_004266</name>
</gene>
<dbReference type="InterPro" id="IPR008271">
    <property type="entry name" value="Ser/Thr_kinase_AS"/>
</dbReference>
<organism evidence="12 13">
    <name type="scientific">Ascochyta lentis</name>
    <dbReference type="NCBI Taxonomy" id="205686"/>
    <lineage>
        <taxon>Eukaryota</taxon>
        <taxon>Fungi</taxon>
        <taxon>Dikarya</taxon>
        <taxon>Ascomycota</taxon>
        <taxon>Pezizomycotina</taxon>
        <taxon>Dothideomycetes</taxon>
        <taxon>Pleosporomycetidae</taxon>
        <taxon>Pleosporales</taxon>
        <taxon>Pleosporineae</taxon>
        <taxon>Didymellaceae</taxon>
        <taxon>Ascochyta</taxon>
    </lineage>
</organism>
<keyword evidence="13" id="KW-1185">Reference proteome</keyword>
<keyword evidence="2" id="KW-0723">Serine/threonine-protein kinase</keyword>
<dbReference type="InterPro" id="IPR011009">
    <property type="entry name" value="Kinase-like_dom_sf"/>
</dbReference>
<evidence type="ECO:0000256" key="2">
    <source>
        <dbReference type="ARBA" id="ARBA00022527"/>
    </source>
</evidence>
<keyword evidence="4 9" id="KW-0547">Nucleotide-binding</keyword>
<evidence type="ECO:0000256" key="9">
    <source>
        <dbReference type="PROSITE-ProRule" id="PRU10141"/>
    </source>
</evidence>
<comment type="caution">
    <text evidence="12">The sequence shown here is derived from an EMBL/GenBank/DDBJ whole genome shotgun (WGS) entry which is preliminary data.</text>
</comment>
<sequence>MAVQYSVDAEEFVPSHTTDPLDTIDDAGHPCRGLGTNDINCTPFDALSSDVDLQIFEYDAGNDNYSERVVDAQDLTDWRSLMETAFTAEYLSEIDLSLIARCMTNLAFPDSWCSNPRLYCILHKMKRLDLFDKILNFGVTDLWLPLHKRILRKWLTDDNDTRSFVRCQELCLEHDIPERLHGRHFSLNDVDELDFSRVKYLGAGGFGEVYHVKSQRNGQNYACKTMSRPVRYESHLDLMRNFKREISGMRRVQHQHCVNLIASCTDMDSVTLLSSPVADMDLSTLLNSALDGPSKNILRRAVGCITSALTYLHNLSIRHDDLKPNNILIHGTNILLTDFGFCLDSSESGVTTTAGPPMHSTKRYSAPEVFNYAPRSRLTDIWSLGCVLFDIVSSLQGFSLNTMKAFWLSNGTKYDSYAENPEATAAWFKKLTRCHVAQEDLWLICFIKATLLEPDRLSRPAAVQIFERLKDAAPPLREPKWVGACCSRSDEAEDRTIRIAKVDASALPQLHVGSKKCRSLTLDMYGVEPCRRVIFFDIGLHAPVFKESWDLQDIKQILYEPQEYLHLVASVRRLLIRNSYIWTRVPAEWSQISYEELTKSLYISCPSRVDTETSRLRLRLGSEAPRSFTVEFILLKLQLERRPGHGIPFLAMAFDSAETESNSNRRPSDLATRNDRHRTLNNMEPTLASSSQSQRNKSQANQQPVPATVDKSKLVERNRYLEWIQANHGGNAYRRQSALDREASLHGNPI</sequence>
<dbReference type="EMBL" id="RZGK01000007">
    <property type="protein sequence ID" value="KAF9697672.1"/>
    <property type="molecule type" value="Genomic_DNA"/>
</dbReference>
<dbReference type="GO" id="GO:0004674">
    <property type="term" value="F:protein serine/threonine kinase activity"/>
    <property type="evidence" value="ECO:0007669"/>
    <property type="project" value="UniProtKB-KW"/>
</dbReference>
<comment type="catalytic activity">
    <reaction evidence="7">
        <text>L-threonyl-[protein] + ATP = O-phospho-L-threonyl-[protein] + ADP + H(+)</text>
        <dbReference type="Rhea" id="RHEA:46608"/>
        <dbReference type="Rhea" id="RHEA-COMP:11060"/>
        <dbReference type="Rhea" id="RHEA-COMP:11605"/>
        <dbReference type="ChEBI" id="CHEBI:15378"/>
        <dbReference type="ChEBI" id="CHEBI:30013"/>
        <dbReference type="ChEBI" id="CHEBI:30616"/>
        <dbReference type="ChEBI" id="CHEBI:61977"/>
        <dbReference type="ChEBI" id="CHEBI:456216"/>
        <dbReference type="EC" id="2.7.11.1"/>
    </reaction>
</comment>
<dbReference type="Proteomes" id="UP000651452">
    <property type="component" value="Unassembled WGS sequence"/>
</dbReference>
<evidence type="ECO:0000259" key="11">
    <source>
        <dbReference type="PROSITE" id="PS50011"/>
    </source>
</evidence>
<keyword evidence="3" id="KW-0808">Transferase</keyword>
<dbReference type="OrthoDB" id="4062651at2759"/>
<evidence type="ECO:0000256" key="6">
    <source>
        <dbReference type="ARBA" id="ARBA00022840"/>
    </source>
</evidence>
<feature type="compositionally biased region" description="Polar residues" evidence="10">
    <location>
        <begin position="680"/>
        <end position="705"/>
    </location>
</feature>
<dbReference type="InterPro" id="IPR017441">
    <property type="entry name" value="Protein_kinase_ATP_BS"/>
</dbReference>
<dbReference type="Pfam" id="PF00069">
    <property type="entry name" value="Pkinase"/>
    <property type="match status" value="1"/>
</dbReference>
<dbReference type="SMART" id="SM00220">
    <property type="entry name" value="S_TKc"/>
    <property type="match status" value="1"/>
</dbReference>
<keyword evidence="6 9" id="KW-0067">ATP-binding</keyword>
<feature type="region of interest" description="Disordered" evidence="10">
    <location>
        <begin position="658"/>
        <end position="712"/>
    </location>
</feature>
<accession>A0A8H7MKW5</accession>
<evidence type="ECO:0000256" key="4">
    <source>
        <dbReference type="ARBA" id="ARBA00022741"/>
    </source>
</evidence>
<evidence type="ECO:0000256" key="3">
    <source>
        <dbReference type="ARBA" id="ARBA00022679"/>
    </source>
</evidence>
<reference evidence="12" key="1">
    <citation type="submission" date="2018-12" db="EMBL/GenBank/DDBJ databases">
        <authorList>
            <person name="Syme R.A."/>
            <person name="Farfan-Caceres L."/>
            <person name="Lichtenzveig J."/>
        </authorList>
    </citation>
    <scope>NUCLEOTIDE SEQUENCE</scope>
    <source>
        <strain evidence="12">Al4</strain>
    </source>
</reference>
<evidence type="ECO:0000256" key="7">
    <source>
        <dbReference type="ARBA" id="ARBA00047899"/>
    </source>
</evidence>